<evidence type="ECO:0000313" key="4">
    <source>
        <dbReference type="Proteomes" id="UP000176406"/>
    </source>
</evidence>
<dbReference type="AlphaFoldDB" id="A0A1G2EE01"/>
<dbReference type="PROSITE" id="PS51913">
    <property type="entry name" value="HTH_HARE"/>
    <property type="match status" value="1"/>
</dbReference>
<dbReference type="InterPro" id="IPR011856">
    <property type="entry name" value="tRNA_endonuc-like_dom_sf"/>
</dbReference>
<protein>
    <recommendedName>
        <fullName evidence="2">HTH HARE-type domain-containing protein</fullName>
    </recommendedName>
</protein>
<reference evidence="3 4" key="1">
    <citation type="journal article" date="2016" name="Nat. Commun.">
        <title>Thousands of microbial genomes shed light on interconnected biogeochemical processes in an aquifer system.</title>
        <authorList>
            <person name="Anantharaman K."/>
            <person name="Brown C.T."/>
            <person name="Hug L.A."/>
            <person name="Sharon I."/>
            <person name="Castelle C.J."/>
            <person name="Probst A.J."/>
            <person name="Thomas B.C."/>
            <person name="Singh A."/>
            <person name="Wilkins M.J."/>
            <person name="Karaoz U."/>
            <person name="Brodie E.L."/>
            <person name="Williams K.H."/>
            <person name="Hubbard S.S."/>
            <person name="Banfield J.F."/>
        </authorList>
    </citation>
    <scope>NUCLEOTIDE SEQUENCE [LARGE SCALE GENOMIC DNA]</scope>
</reference>
<feature type="domain" description="HTH HARE-type" evidence="2">
    <location>
        <begin position="2"/>
        <end position="74"/>
    </location>
</feature>
<comment type="caution">
    <text evidence="3">The sequence shown here is derived from an EMBL/GenBank/DDBJ whole genome shotgun (WGS) entry which is preliminary data.</text>
</comment>
<evidence type="ECO:0000259" key="2">
    <source>
        <dbReference type="PROSITE" id="PS51913"/>
    </source>
</evidence>
<dbReference type="Gene3D" id="3.40.1350.10">
    <property type="match status" value="1"/>
</dbReference>
<evidence type="ECO:0000313" key="3">
    <source>
        <dbReference type="EMBL" id="OGZ24046.1"/>
    </source>
</evidence>
<dbReference type="InterPro" id="IPR007759">
    <property type="entry name" value="Asxl_HARE-HTH"/>
</dbReference>
<dbReference type="GO" id="GO:0006355">
    <property type="term" value="P:regulation of DNA-templated transcription"/>
    <property type="evidence" value="ECO:0007669"/>
    <property type="project" value="InterPro"/>
</dbReference>
<name>A0A1G2EE01_9BACT</name>
<accession>A0A1G2EE01</accession>
<dbReference type="InterPro" id="IPR011335">
    <property type="entry name" value="Restrct_endonuc-II-like"/>
</dbReference>
<proteinExistence type="predicted"/>
<dbReference type="Pfam" id="PF05066">
    <property type="entry name" value="HARE-HTH"/>
    <property type="match status" value="1"/>
</dbReference>
<dbReference type="GO" id="GO:0003676">
    <property type="term" value="F:nucleic acid binding"/>
    <property type="evidence" value="ECO:0007669"/>
    <property type="project" value="InterPro"/>
</dbReference>
<organism evidence="3 4">
    <name type="scientific">Candidatus Nealsonbacteria bacterium RIFCSPLOWO2_01_FULL_41_9</name>
    <dbReference type="NCBI Taxonomy" id="1801671"/>
    <lineage>
        <taxon>Bacteria</taxon>
        <taxon>Candidatus Nealsoniibacteriota</taxon>
    </lineage>
</organism>
<dbReference type="Proteomes" id="UP000176406">
    <property type="component" value="Unassembled WGS sequence"/>
</dbReference>
<dbReference type="EMBL" id="MHMG01000003">
    <property type="protein sequence ID" value="OGZ24046.1"/>
    <property type="molecule type" value="Genomic_DNA"/>
</dbReference>
<gene>
    <name evidence="3" type="ORF">A3A08_01375</name>
</gene>
<keyword evidence="1" id="KW-0804">Transcription</keyword>
<evidence type="ECO:0000256" key="1">
    <source>
        <dbReference type="ARBA" id="ARBA00023163"/>
    </source>
</evidence>
<sequence length="247" mass="28537">MNSFKDIAYQILKEAGKSLHSKEITKAALERGFKTKGKTPWKTMDAELVVDINSKGELSRFKKAGPSIFTLNDKKVEIEEESKPDRIIEELELEEQKEIEGGYIGKAGEHAVLSELLFRGYNAALMSVDVGIDIVATKDNETFNIQIKTRNISRKHEAFYFNLRIASFERHNAGRTFYIFILRENSKLDYLILPLHQIEKSIEEEFIHIVGKGKLYRITIKKRGGKVYLGRQENVVSYYMNRWDVIK</sequence>
<dbReference type="SUPFAM" id="SSF52980">
    <property type="entry name" value="Restriction endonuclease-like"/>
    <property type="match status" value="1"/>
</dbReference>